<dbReference type="InterPro" id="IPR014729">
    <property type="entry name" value="Rossmann-like_a/b/a_fold"/>
</dbReference>
<dbReference type="EMBL" id="AGEI01000019">
    <property type="protein sequence ID" value="EHR34646.1"/>
    <property type="molecule type" value="Genomic_DNA"/>
</dbReference>
<dbReference type="OrthoDB" id="9805987at2"/>
<dbReference type="GeneID" id="96998621"/>
<evidence type="ECO:0000256" key="5">
    <source>
        <dbReference type="ARBA" id="ARBA00022598"/>
    </source>
</evidence>
<dbReference type="FunFam" id="3.40.50.620:FF:000116">
    <property type="entry name" value="Arginine--tRNA ligase"/>
    <property type="match status" value="1"/>
</dbReference>
<dbReference type="InterPro" id="IPR036695">
    <property type="entry name" value="Arg-tRNA-synth_N_sf"/>
</dbReference>
<evidence type="ECO:0000256" key="12">
    <source>
        <dbReference type="RuleBase" id="RU363038"/>
    </source>
</evidence>
<dbReference type="GO" id="GO:0005524">
    <property type="term" value="F:ATP binding"/>
    <property type="evidence" value="ECO:0007669"/>
    <property type="project" value="UniProtKB-UniRule"/>
</dbReference>
<keyword evidence="7 11" id="KW-0067">ATP-binding</keyword>
<dbReference type="eggNOG" id="COG0018">
    <property type="taxonomic scope" value="Bacteria"/>
</dbReference>
<dbReference type="Pfam" id="PF03485">
    <property type="entry name" value="Arg_tRNA_synt_N"/>
    <property type="match status" value="1"/>
</dbReference>
<dbReference type="PRINTS" id="PR01038">
    <property type="entry name" value="TRNASYNTHARG"/>
</dbReference>
<dbReference type="Proteomes" id="UP000004191">
    <property type="component" value="Unassembled WGS sequence"/>
</dbReference>
<dbReference type="InterPro" id="IPR005148">
    <property type="entry name" value="Arg-tRNA-synth_N"/>
</dbReference>
<dbReference type="CDD" id="cd00671">
    <property type="entry name" value="ArgRS_core"/>
    <property type="match status" value="1"/>
</dbReference>
<keyword evidence="5 11" id="KW-0436">Ligase</keyword>
<dbReference type="SUPFAM" id="SSF52374">
    <property type="entry name" value="Nucleotidylyl transferase"/>
    <property type="match status" value="1"/>
</dbReference>
<dbReference type="AlphaFoldDB" id="H3NMQ5"/>
<evidence type="ECO:0000256" key="10">
    <source>
        <dbReference type="ARBA" id="ARBA00049339"/>
    </source>
</evidence>
<dbReference type="PATRIC" id="fig|883114.3.peg.608"/>
<comment type="caution">
    <text evidence="11">Lacks conserved residue(s) required for the propagation of feature annotation.</text>
</comment>
<evidence type="ECO:0000256" key="4">
    <source>
        <dbReference type="ARBA" id="ARBA00022490"/>
    </source>
</evidence>
<dbReference type="Gene3D" id="3.40.50.620">
    <property type="entry name" value="HUPs"/>
    <property type="match status" value="1"/>
</dbReference>
<evidence type="ECO:0000256" key="7">
    <source>
        <dbReference type="ARBA" id="ARBA00022840"/>
    </source>
</evidence>
<proteinExistence type="inferred from homology"/>
<dbReference type="Gene3D" id="1.10.730.10">
    <property type="entry name" value="Isoleucyl-tRNA Synthetase, Domain 1"/>
    <property type="match status" value="1"/>
</dbReference>
<dbReference type="CDD" id="cd07956">
    <property type="entry name" value="Anticodon_Ia_Arg"/>
    <property type="match status" value="1"/>
</dbReference>
<dbReference type="STRING" id="883114.HMPREF9709_00616"/>
<dbReference type="Pfam" id="PF05746">
    <property type="entry name" value="DALR_1"/>
    <property type="match status" value="1"/>
</dbReference>
<name>H3NMQ5_9FIRM</name>
<gene>
    <name evidence="11" type="primary">argS</name>
    <name evidence="15" type="ORF">HMPREF9709_00616</name>
</gene>
<dbReference type="InterPro" id="IPR009080">
    <property type="entry name" value="tRNAsynth_Ia_anticodon-bd"/>
</dbReference>
<comment type="subunit">
    <text evidence="3 11">Monomer.</text>
</comment>
<evidence type="ECO:0000259" key="13">
    <source>
        <dbReference type="SMART" id="SM00836"/>
    </source>
</evidence>
<protein>
    <recommendedName>
        <fullName evidence="11">Arginine--tRNA ligase</fullName>
        <ecNumber evidence="11">6.1.1.19</ecNumber>
    </recommendedName>
    <alternativeName>
        <fullName evidence="11">Arginyl-tRNA synthetase</fullName>
        <shortName evidence="11">ArgRS</shortName>
    </alternativeName>
</protein>
<dbReference type="HAMAP" id="MF_00123">
    <property type="entry name" value="Arg_tRNA_synth"/>
    <property type="match status" value="1"/>
</dbReference>
<dbReference type="InterPro" id="IPR035684">
    <property type="entry name" value="ArgRS_core"/>
</dbReference>
<feature type="domain" description="Arginyl tRNA synthetase N-terminal" evidence="14">
    <location>
        <begin position="1"/>
        <end position="83"/>
    </location>
</feature>
<dbReference type="InterPro" id="IPR008909">
    <property type="entry name" value="DALR_anticod-bd"/>
</dbReference>
<dbReference type="EC" id="6.1.1.19" evidence="11"/>
<keyword evidence="6 11" id="KW-0547">Nucleotide-binding</keyword>
<dbReference type="Pfam" id="PF00750">
    <property type="entry name" value="tRNA-synt_1d"/>
    <property type="match status" value="1"/>
</dbReference>
<dbReference type="SUPFAM" id="SSF47323">
    <property type="entry name" value="Anticodon-binding domain of a subclass of class I aminoacyl-tRNA synthetases"/>
    <property type="match status" value="1"/>
</dbReference>
<dbReference type="InterPro" id="IPR001278">
    <property type="entry name" value="Arg-tRNA-ligase"/>
</dbReference>
<organism evidence="15 16">
    <name type="scientific">Helcococcus kunzii ATCC 51366</name>
    <dbReference type="NCBI Taxonomy" id="883114"/>
    <lineage>
        <taxon>Bacteria</taxon>
        <taxon>Bacillati</taxon>
        <taxon>Bacillota</taxon>
        <taxon>Tissierellia</taxon>
        <taxon>Tissierellales</taxon>
        <taxon>Peptoniphilaceae</taxon>
        <taxon>Helcococcus</taxon>
    </lineage>
</organism>
<dbReference type="GO" id="GO:0005737">
    <property type="term" value="C:cytoplasm"/>
    <property type="evidence" value="ECO:0007669"/>
    <property type="project" value="UniProtKB-SubCell"/>
</dbReference>
<evidence type="ECO:0000259" key="14">
    <source>
        <dbReference type="SMART" id="SM01016"/>
    </source>
</evidence>
<reference evidence="15 16" key="1">
    <citation type="submission" date="2012-01" db="EMBL/GenBank/DDBJ databases">
        <title>The Genome Sequence of Helcococcus kunzii ATCC 51366.</title>
        <authorList>
            <consortium name="The Broad Institute Genome Sequencing Platform"/>
            <person name="Earl A."/>
            <person name="Ward D."/>
            <person name="Feldgarden M."/>
            <person name="Gevers D."/>
            <person name="Huys G."/>
            <person name="Young S.K."/>
            <person name="Zeng Q."/>
            <person name="Gargeya S."/>
            <person name="Fitzgerald M."/>
            <person name="Haas B."/>
            <person name="Abouelleil A."/>
            <person name="Alvarado L."/>
            <person name="Arachchi H.M."/>
            <person name="Berlin A."/>
            <person name="Chapman S.B."/>
            <person name="Gearin G."/>
            <person name="Goldberg J."/>
            <person name="Griggs A."/>
            <person name="Gujja S."/>
            <person name="Hansen M."/>
            <person name="Heiman D."/>
            <person name="Howarth C."/>
            <person name="Larimer J."/>
            <person name="Lui A."/>
            <person name="MacDonald P.J.P."/>
            <person name="McCowen C."/>
            <person name="Montmayeur A."/>
            <person name="Murphy C."/>
            <person name="Neiman D."/>
            <person name="Pearson M."/>
            <person name="Priest M."/>
            <person name="Roberts A."/>
            <person name="Saif S."/>
            <person name="Shea T."/>
            <person name="Sisk P."/>
            <person name="Stolte C."/>
            <person name="Sykes S."/>
            <person name="Wortman J."/>
            <person name="Nusbaum C."/>
            <person name="Birren B."/>
        </authorList>
    </citation>
    <scope>NUCLEOTIDE SEQUENCE [LARGE SCALE GENOMIC DNA]</scope>
    <source>
        <strain evidence="15 16">ATCC 51366</strain>
    </source>
</reference>
<keyword evidence="16" id="KW-1185">Reference proteome</keyword>
<dbReference type="PANTHER" id="PTHR11956:SF5">
    <property type="entry name" value="ARGININE--TRNA LIGASE, CYTOPLASMIC"/>
    <property type="match status" value="1"/>
</dbReference>
<evidence type="ECO:0000256" key="3">
    <source>
        <dbReference type="ARBA" id="ARBA00011245"/>
    </source>
</evidence>
<dbReference type="SUPFAM" id="SSF55190">
    <property type="entry name" value="Arginyl-tRNA synthetase (ArgRS), N-terminal 'additional' domain"/>
    <property type="match status" value="1"/>
</dbReference>
<evidence type="ECO:0000256" key="1">
    <source>
        <dbReference type="ARBA" id="ARBA00004496"/>
    </source>
</evidence>
<comment type="caution">
    <text evidence="15">The sequence shown here is derived from an EMBL/GenBank/DDBJ whole genome shotgun (WGS) entry which is preliminary data.</text>
</comment>
<evidence type="ECO:0000313" key="16">
    <source>
        <dbReference type="Proteomes" id="UP000004191"/>
    </source>
</evidence>
<keyword evidence="4 11" id="KW-0963">Cytoplasm</keyword>
<evidence type="ECO:0000256" key="11">
    <source>
        <dbReference type="HAMAP-Rule" id="MF_00123"/>
    </source>
</evidence>
<comment type="catalytic activity">
    <reaction evidence="10 11">
        <text>tRNA(Arg) + L-arginine + ATP = L-arginyl-tRNA(Arg) + AMP + diphosphate</text>
        <dbReference type="Rhea" id="RHEA:20301"/>
        <dbReference type="Rhea" id="RHEA-COMP:9658"/>
        <dbReference type="Rhea" id="RHEA-COMP:9673"/>
        <dbReference type="ChEBI" id="CHEBI:30616"/>
        <dbReference type="ChEBI" id="CHEBI:32682"/>
        <dbReference type="ChEBI" id="CHEBI:33019"/>
        <dbReference type="ChEBI" id="CHEBI:78442"/>
        <dbReference type="ChEBI" id="CHEBI:78513"/>
        <dbReference type="ChEBI" id="CHEBI:456215"/>
        <dbReference type="EC" id="6.1.1.19"/>
    </reaction>
</comment>
<keyword evidence="9 11" id="KW-0030">Aminoacyl-tRNA synthetase</keyword>
<comment type="subcellular location">
    <subcellularLocation>
        <location evidence="1 11">Cytoplasm</location>
    </subcellularLocation>
</comment>
<dbReference type="GO" id="GO:0004814">
    <property type="term" value="F:arginine-tRNA ligase activity"/>
    <property type="evidence" value="ECO:0007669"/>
    <property type="project" value="UniProtKB-UniRule"/>
</dbReference>
<comment type="similarity">
    <text evidence="2 11 12">Belongs to the class-I aminoacyl-tRNA synthetase family.</text>
</comment>
<dbReference type="RefSeq" id="WP_005397870.1">
    <property type="nucleotide sequence ID" value="NZ_JH601088.1"/>
</dbReference>
<evidence type="ECO:0000256" key="2">
    <source>
        <dbReference type="ARBA" id="ARBA00005594"/>
    </source>
</evidence>
<evidence type="ECO:0000256" key="6">
    <source>
        <dbReference type="ARBA" id="ARBA00022741"/>
    </source>
</evidence>
<dbReference type="PANTHER" id="PTHR11956">
    <property type="entry name" value="ARGINYL-TRNA SYNTHETASE"/>
    <property type="match status" value="1"/>
</dbReference>
<dbReference type="GO" id="GO:0006420">
    <property type="term" value="P:arginyl-tRNA aminoacylation"/>
    <property type="evidence" value="ECO:0007669"/>
    <property type="project" value="UniProtKB-UniRule"/>
</dbReference>
<sequence>MDYKKEISQILNNLDIGMSVDDIYMSIETPPNKEMGDFAFPCFRLAKQFRKSPAQISVELAEEINSDLFSEIKPVGPYINFFLDKNKFNEILLKKIFDKKEKFGSSDIGNGKNTIIEYSSTNIAKPFHIGHIRSTVIGDSLKRIYKFLGYNVIAINYLGDYGTQFGVLLAAYSKWGDKEQIDRDPIKELLKLYVRYNTEARENPEMMDEARAWFKKLEDKDEFAIETWKWFKEVSLKEFERVYNLLDIEFDSYNGEYYHSQFVNDVLKELEDKNLLVDSEGARVVEIEGDNPPAIITKSDGTSTYIVRDIATAIYRKKKYDFDENIYVVATQQNLHFKNLKEILSKMGYDWAEDCHHVQFGMVSLKDGALATRKGNVVFLEDVLNNAIKKTREIIEKRNPNLEDKDKVAREIGIGAVKFQELFNTRIKDYVFDMDQTLNFEGETGPYVQYAHARANQILEKLDLEITDDIDYSLLSTEQEAELIMSLYKVKDVILSAKEKLEPSIITRHVTEIAQNFNSFYNSVHIMNSKEEEKRARALLVYATKVCISNLLALLGIEAPNKM</sequence>
<dbReference type="NCBIfam" id="TIGR00456">
    <property type="entry name" value="argS"/>
    <property type="match status" value="1"/>
</dbReference>
<accession>H3NMQ5</accession>
<keyword evidence="8 11" id="KW-0648">Protein biosynthesis</keyword>
<evidence type="ECO:0000256" key="8">
    <source>
        <dbReference type="ARBA" id="ARBA00022917"/>
    </source>
</evidence>
<evidence type="ECO:0000313" key="15">
    <source>
        <dbReference type="EMBL" id="EHR34646.1"/>
    </source>
</evidence>
<dbReference type="SMART" id="SM01016">
    <property type="entry name" value="Arg_tRNA_synt_N"/>
    <property type="match status" value="1"/>
</dbReference>
<feature type="domain" description="DALR anticodon binding" evidence="13">
    <location>
        <begin position="448"/>
        <end position="563"/>
    </location>
</feature>
<dbReference type="SMART" id="SM00836">
    <property type="entry name" value="DALR_1"/>
    <property type="match status" value="1"/>
</dbReference>
<dbReference type="FunFam" id="1.10.730.10:FF:000006">
    <property type="entry name" value="Arginyl-tRNA synthetase 2, mitochondrial"/>
    <property type="match status" value="1"/>
</dbReference>
<dbReference type="Gene3D" id="3.30.1360.70">
    <property type="entry name" value="Arginyl tRNA synthetase N-terminal domain"/>
    <property type="match status" value="1"/>
</dbReference>
<evidence type="ECO:0000256" key="9">
    <source>
        <dbReference type="ARBA" id="ARBA00023146"/>
    </source>
</evidence>
<dbReference type="HOGENOM" id="CLU_006406_6_1_9"/>